<gene>
    <name evidence="1" type="ORF">HH195_10905</name>
</gene>
<organism evidence="1 2">
    <name type="scientific">Candidatus Sarcina troglodytae</name>
    <dbReference type="NCBI Taxonomy" id="2726954"/>
    <lineage>
        <taxon>Bacteria</taxon>
        <taxon>Bacillati</taxon>
        <taxon>Bacillota</taxon>
        <taxon>Clostridia</taxon>
        <taxon>Eubacteriales</taxon>
        <taxon>Clostridiaceae</taxon>
        <taxon>Sarcina</taxon>
    </lineage>
</organism>
<evidence type="ECO:0000313" key="1">
    <source>
        <dbReference type="EMBL" id="QPJ86377.1"/>
    </source>
</evidence>
<name>A0ACD1BG37_9CLOT</name>
<dbReference type="Proteomes" id="UP000594603">
    <property type="component" value="Chromosome"/>
</dbReference>
<dbReference type="EMBL" id="CP051754">
    <property type="protein sequence ID" value="QPJ86377.1"/>
    <property type="molecule type" value="Genomic_DNA"/>
</dbReference>
<sequence length="139" mass="15154">MKVIYWSQTGNTQKMAELIAKGIEEGGKKAELVELGNISVNDLNDEKVIILGSPASGTEELEETQVEPFVQSLEGKIQGKKVALFGSWGWGEGEYLTNLEERIKSYGGEIVGESLSVMESPEGEDEAKCVEFGKLIAQQ</sequence>
<proteinExistence type="predicted"/>
<evidence type="ECO:0000313" key="2">
    <source>
        <dbReference type="Proteomes" id="UP000594603"/>
    </source>
</evidence>
<reference evidence="1" key="1">
    <citation type="submission" date="2020-04" db="EMBL/GenBank/DDBJ databases">
        <title>A novel bacterium ('Candidatus Sarcina troglodytae' sp. nov.) linked to a protracted, uniformly lethal epizootic among sanctuary western chimpanzees (Pan troglodytes verus) in Sierra Leone.</title>
        <authorList>
            <person name="Owens L.A."/>
            <person name="Colitti B."/>
            <person name="Hirji I."/>
            <person name="Pizaro A."/>
            <person name="Jaffe J.E."/>
            <person name="Moittie S."/>
            <person name="Bishop-Lilly K.A."/>
            <person name="Estrella L.A."/>
            <person name="Voegtly L.J."/>
            <person name="Kuhn J.H."/>
            <person name="Suen G."/>
            <person name="Deblois C.L."/>
            <person name="Dunn C."/>
            <person name="Juan-Salles C."/>
            <person name="Goldberg T.L."/>
        </authorList>
    </citation>
    <scope>NUCLEOTIDE SEQUENCE</scope>
    <source>
        <strain evidence="1">JB2</strain>
    </source>
</reference>
<keyword evidence="2" id="KW-1185">Reference proteome</keyword>
<protein>
    <submittedName>
        <fullName evidence="1">Flavodoxin</fullName>
    </submittedName>
</protein>
<accession>A0ACD1BG37</accession>